<protein>
    <recommendedName>
        <fullName evidence="1">AMP-dependent synthetase/ligase domain-containing protein</fullName>
    </recommendedName>
</protein>
<dbReference type="Gene3D" id="3.40.50.980">
    <property type="match status" value="1"/>
</dbReference>
<name>A0A1Y0ELC3_9BURK</name>
<sequence>MLPILHGPDRPDLLQASVQAGDKVRLWLPHGLDLLTLQLAIAKVGAAWLPFDSDVPTERIADCLLRMGGWRRSPGVT</sequence>
<organism evidence="2 3">
    <name type="scientific">Comamonas serinivorans</name>
    <dbReference type="NCBI Taxonomy" id="1082851"/>
    <lineage>
        <taxon>Bacteria</taxon>
        <taxon>Pseudomonadati</taxon>
        <taxon>Pseudomonadota</taxon>
        <taxon>Betaproteobacteria</taxon>
        <taxon>Burkholderiales</taxon>
        <taxon>Comamonadaceae</taxon>
        <taxon>Comamonas</taxon>
    </lineage>
</organism>
<dbReference type="KEGG" id="cser:CCO03_06915"/>
<reference evidence="2 3" key="1">
    <citation type="submission" date="2017-05" db="EMBL/GenBank/DDBJ databases">
        <authorList>
            <person name="Song R."/>
            <person name="Chenine A.L."/>
            <person name="Ruprecht R.M."/>
        </authorList>
    </citation>
    <scope>NUCLEOTIDE SEQUENCE [LARGE SCALE GENOMIC DNA]</scope>
    <source>
        <strain evidence="2 3">DSM 26136</strain>
    </source>
</reference>
<dbReference type="Proteomes" id="UP000196138">
    <property type="component" value="Chromosome"/>
</dbReference>
<dbReference type="InterPro" id="IPR000873">
    <property type="entry name" value="AMP-dep_synth/lig_dom"/>
</dbReference>
<dbReference type="Pfam" id="PF00501">
    <property type="entry name" value="AMP-binding"/>
    <property type="match status" value="1"/>
</dbReference>
<evidence type="ECO:0000313" key="2">
    <source>
        <dbReference type="EMBL" id="ARU04443.1"/>
    </source>
</evidence>
<dbReference type="SUPFAM" id="SSF56801">
    <property type="entry name" value="Acetyl-CoA synthetase-like"/>
    <property type="match status" value="1"/>
</dbReference>
<dbReference type="EMBL" id="CP021455">
    <property type="protein sequence ID" value="ARU04443.1"/>
    <property type="molecule type" value="Genomic_DNA"/>
</dbReference>
<gene>
    <name evidence="2" type="ORF">CCO03_06915</name>
</gene>
<accession>A0A1Y0ELC3</accession>
<dbReference type="RefSeq" id="WP_087279023.1">
    <property type="nucleotide sequence ID" value="NZ_CP021455.1"/>
</dbReference>
<evidence type="ECO:0000259" key="1">
    <source>
        <dbReference type="Pfam" id="PF00501"/>
    </source>
</evidence>
<feature type="domain" description="AMP-dependent synthetase/ligase" evidence="1">
    <location>
        <begin position="13"/>
        <end position="64"/>
    </location>
</feature>
<keyword evidence="3" id="KW-1185">Reference proteome</keyword>
<dbReference type="OrthoDB" id="6297021at2"/>
<dbReference type="AlphaFoldDB" id="A0A1Y0ELC3"/>
<evidence type="ECO:0000313" key="3">
    <source>
        <dbReference type="Proteomes" id="UP000196138"/>
    </source>
</evidence>
<proteinExistence type="predicted"/>